<comment type="cofactor">
    <cofactor evidence="5">
        <name>Mg(2+)</name>
        <dbReference type="ChEBI" id="CHEBI:18420"/>
    </cofactor>
</comment>
<dbReference type="PANTHER" id="PTHR23407">
    <property type="entry name" value="ATPASE INHIBITOR/5-FORMYLTETRAHYDROFOLATE CYCLO-LIGASE"/>
    <property type="match status" value="1"/>
</dbReference>
<feature type="binding site" evidence="4">
    <location>
        <begin position="134"/>
        <end position="142"/>
    </location>
    <ligand>
        <name>ATP</name>
        <dbReference type="ChEBI" id="CHEBI:30616"/>
    </ligand>
</feature>
<gene>
    <name evidence="6" type="ORF">I8752_07155</name>
</gene>
<name>A0A8J7I4H2_9NOST</name>
<keyword evidence="2 4" id="KW-0547">Nucleotide-binding</keyword>
<feature type="binding site" evidence="4">
    <location>
        <begin position="10"/>
        <end position="14"/>
    </location>
    <ligand>
        <name>ATP</name>
        <dbReference type="ChEBI" id="CHEBI:30616"/>
    </ligand>
</feature>
<evidence type="ECO:0000256" key="4">
    <source>
        <dbReference type="PIRSR" id="PIRSR006806-1"/>
    </source>
</evidence>
<dbReference type="RefSeq" id="WP_214431618.1">
    <property type="nucleotide sequence ID" value="NZ_CAWPUQ010000090.1"/>
</dbReference>
<evidence type="ECO:0000256" key="5">
    <source>
        <dbReference type="RuleBase" id="RU361279"/>
    </source>
</evidence>
<keyword evidence="3 4" id="KW-0067">ATP-binding</keyword>
<comment type="similarity">
    <text evidence="1 5">Belongs to the 5-formyltetrahydrofolate cyclo-ligase family.</text>
</comment>
<dbReference type="Proteomes" id="UP000662314">
    <property type="component" value="Unassembled WGS sequence"/>
</dbReference>
<evidence type="ECO:0000256" key="3">
    <source>
        <dbReference type="ARBA" id="ARBA00022840"/>
    </source>
</evidence>
<dbReference type="GO" id="GO:0030272">
    <property type="term" value="F:5-formyltetrahydrofolate cyclo-ligase activity"/>
    <property type="evidence" value="ECO:0007669"/>
    <property type="project" value="UniProtKB-EC"/>
</dbReference>
<protein>
    <recommendedName>
        <fullName evidence="5">5-formyltetrahydrofolate cyclo-ligase</fullName>
        <ecNumber evidence="5">6.3.3.2</ecNumber>
    </recommendedName>
</protein>
<accession>A0A8J7I4H2</accession>
<dbReference type="EC" id="6.3.3.2" evidence="5"/>
<evidence type="ECO:0000256" key="2">
    <source>
        <dbReference type="ARBA" id="ARBA00022741"/>
    </source>
</evidence>
<dbReference type="InterPro" id="IPR037171">
    <property type="entry name" value="NagB/RpiA_transferase-like"/>
</dbReference>
<keyword evidence="7" id="KW-1185">Reference proteome</keyword>
<keyword evidence="6" id="KW-0436">Ligase</keyword>
<dbReference type="InterPro" id="IPR024185">
    <property type="entry name" value="FTHF_cligase-like_sf"/>
</dbReference>
<reference evidence="6 7" key="1">
    <citation type="journal article" date="2021" name="Int. J. Syst. Evol. Microbiol.">
        <title>Amazonocrinis nigriterrae gen. nov., sp. nov., Atlanticothrix silvestris gen. nov., sp. nov. and Dendronalium phyllosphericum gen. nov., sp. nov., nostocacean cyanobacteria from Brazilian environments.</title>
        <authorList>
            <person name="Alvarenga D.O."/>
            <person name="Andreote A.P.D."/>
            <person name="Branco L.H.Z."/>
            <person name="Delbaje E."/>
            <person name="Cruz R.B."/>
            <person name="Varani A.M."/>
            <person name="Fiore M.F."/>
        </authorList>
    </citation>
    <scope>NUCLEOTIDE SEQUENCE [LARGE SCALE GENOMIC DNA]</scope>
    <source>
        <strain evidence="6 7">CENA369</strain>
    </source>
</reference>
<dbReference type="SUPFAM" id="SSF100950">
    <property type="entry name" value="NagB/RpiA/CoA transferase-like"/>
    <property type="match status" value="1"/>
</dbReference>
<dbReference type="GO" id="GO:0035999">
    <property type="term" value="P:tetrahydrofolate interconversion"/>
    <property type="evidence" value="ECO:0007669"/>
    <property type="project" value="TreeGrafter"/>
</dbReference>
<evidence type="ECO:0000313" key="6">
    <source>
        <dbReference type="EMBL" id="MBH8572796.1"/>
    </source>
</evidence>
<organism evidence="6 7">
    <name type="scientific">Dendronalium phyllosphericum CENA369</name>
    <dbReference type="NCBI Taxonomy" id="1725256"/>
    <lineage>
        <taxon>Bacteria</taxon>
        <taxon>Bacillati</taxon>
        <taxon>Cyanobacteriota</taxon>
        <taxon>Cyanophyceae</taxon>
        <taxon>Nostocales</taxon>
        <taxon>Nostocaceae</taxon>
        <taxon>Dendronalium</taxon>
        <taxon>Dendronalium phyllosphericum</taxon>
    </lineage>
</organism>
<dbReference type="NCBIfam" id="TIGR02727">
    <property type="entry name" value="MTHFS_bact"/>
    <property type="match status" value="1"/>
</dbReference>
<comment type="catalytic activity">
    <reaction evidence="5">
        <text>(6S)-5-formyl-5,6,7,8-tetrahydrofolate + ATP = (6R)-5,10-methenyltetrahydrofolate + ADP + phosphate</text>
        <dbReference type="Rhea" id="RHEA:10488"/>
        <dbReference type="ChEBI" id="CHEBI:30616"/>
        <dbReference type="ChEBI" id="CHEBI:43474"/>
        <dbReference type="ChEBI" id="CHEBI:57455"/>
        <dbReference type="ChEBI" id="CHEBI:57457"/>
        <dbReference type="ChEBI" id="CHEBI:456216"/>
        <dbReference type="EC" id="6.3.3.2"/>
    </reaction>
</comment>
<dbReference type="PANTHER" id="PTHR23407:SF1">
    <property type="entry name" value="5-FORMYLTETRAHYDROFOLATE CYCLO-LIGASE"/>
    <property type="match status" value="1"/>
</dbReference>
<sequence length="191" mass="21753">MQDVPKAEQKAELRRTLLKARQSMSVRDWREKSDRICSHLQTSVLFAQAKTILAYFSFRQEPDLSPLFANTKYRWGFPRCVGKSLHWHIWEPNDTLQFGAYGISEPHANAPSIDPAEVDLILVPSVACDYQGYRLGYGGGYYDRLLNSPEWFAKPTIGIVFDLAYLPQLPIEPWDKPLKTVFSETGLTGKG</sequence>
<dbReference type="GO" id="GO:0009396">
    <property type="term" value="P:folic acid-containing compound biosynthetic process"/>
    <property type="evidence" value="ECO:0007669"/>
    <property type="project" value="TreeGrafter"/>
</dbReference>
<dbReference type="Gene3D" id="3.40.50.10420">
    <property type="entry name" value="NagB/RpiA/CoA transferase-like"/>
    <property type="match status" value="1"/>
</dbReference>
<evidence type="ECO:0000256" key="1">
    <source>
        <dbReference type="ARBA" id="ARBA00010638"/>
    </source>
</evidence>
<keyword evidence="5" id="KW-0460">Magnesium</keyword>
<dbReference type="PIRSF" id="PIRSF006806">
    <property type="entry name" value="FTHF_cligase"/>
    <property type="match status" value="1"/>
</dbReference>
<dbReference type="InterPro" id="IPR002698">
    <property type="entry name" value="FTHF_cligase"/>
</dbReference>
<dbReference type="GO" id="GO:0005524">
    <property type="term" value="F:ATP binding"/>
    <property type="evidence" value="ECO:0007669"/>
    <property type="project" value="UniProtKB-KW"/>
</dbReference>
<dbReference type="GO" id="GO:0046872">
    <property type="term" value="F:metal ion binding"/>
    <property type="evidence" value="ECO:0007669"/>
    <property type="project" value="UniProtKB-KW"/>
</dbReference>
<dbReference type="AlphaFoldDB" id="A0A8J7I4H2"/>
<proteinExistence type="inferred from homology"/>
<dbReference type="EMBL" id="JAECZA010000018">
    <property type="protein sequence ID" value="MBH8572796.1"/>
    <property type="molecule type" value="Genomic_DNA"/>
</dbReference>
<keyword evidence="5" id="KW-0479">Metal-binding</keyword>
<evidence type="ECO:0000313" key="7">
    <source>
        <dbReference type="Proteomes" id="UP000662314"/>
    </source>
</evidence>
<dbReference type="Pfam" id="PF01812">
    <property type="entry name" value="5-FTHF_cyc-lig"/>
    <property type="match status" value="1"/>
</dbReference>
<comment type="caution">
    <text evidence="6">The sequence shown here is derived from an EMBL/GenBank/DDBJ whole genome shotgun (WGS) entry which is preliminary data.</text>
</comment>
<feature type="binding site" evidence="4">
    <location>
        <position position="61"/>
    </location>
    <ligand>
        <name>substrate</name>
    </ligand>
</feature>